<keyword evidence="4" id="KW-1185">Reference proteome</keyword>
<organism evidence="3 4">
    <name type="scientific">Curtobacterium salicis</name>
    <dbReference type="NCBI Taxonomy" id="1779862"/>
    <lineage>
        <taxon>Bacteria</taxon>
        <taxon>Bacillati</taxon>
        <taxon>Actinomycetota</taxon>
        <taxon>Actinomycetes</taxon>
        <taxon>Micrococcales</taxon>
        <taxon>Microbacteriaceae</taxon>
        <taxon>Curtobacterium</taxon>
    </lineage>
</organism>
<evidence type="ECO:0008006" key="5">
    <source>
        <dbReference type="Google" id="ProtNLM"/>
    </source>
</evidence>
<comment type="caution">
    <text evidence="3">The sequence shown here is derived from an EMBL/GenBank/DDBJ whole genome shotgun (WGS) entry which is preliminary data.</text>
</comment>
<dbReference type="EMBL" id="JAAOYO010000003">
    <property type="protein sequence ID" value="NII41534.1"/>
    <property type="molecule type" value="Genomic_DNA"/>
</dbReference>
<sequence length="313" mass="32442">MTWDFLHPVSHLVLTCAALLFAATLAFVVPVMVALRRGTATDAIAWADRVRRDDATPWAVDRVLRSVEASCRVAGVVFPGFVRAAVGATVRLDLTSPTVAPPEPWTATADGRSWSAPMHALQAVALTEDASAAFATVVGLGTDEDGSVLVDLSAVAGVVALGGDRAARVALARRVVDQVRTDPWSRTTPVLTVGVRADLFGPAASVSVAEAVATVAADTTPGLLVVQSLPGGADGRELVRLLERPSGRWAVLAMQPSPLARWTLECRRDGTSTSAELGTVRWTDLGLSEPVVEESGTAAPAPTGTAPAQTASA</sequence>
<evidence type="ECO:0000256" key="2">
    <source>
        <dbReference type="SAM" id="Phobius"/>
    </source>
</evidence>
<accession>A0ABX0T959</accession>
<proteinExistence type="predicted"/>
<name>A0ABX0T959_9MICO</name>
<dbReference type="Proteomes" id="UP001318300">
    <property type="component" value="Unassembled WGS sequence"/>
</dbReference>
<reference evidence="3 4" key="1">
    <citation type="submission" date="2020-03" db="EMBL/GenBank/DDBJ databases">
        <title>Above-ground endophytic microbial communities from plants in different locations in the United States.</title>
        <authorList>
            <person name="Frank C."/>
        </authorList>
    </citation>
    <scope>NUCLEOTIDE SEQUENCE [LARGE SCALE GENOMIC DNA]</scope>
    <source>
        <strain evidence="3 4">WW7</strain>
    </source>
</reference>
<feature type="compositionally biased region" description="Low complexity" evidence="1">
    <location>
        <begin position="295"/>
        <end position="313"/>
    </location>
</feature>
<gene>
    <name evidence="3" type="ORF">E9228_002181</name>
</gene>
<feature type="region of interest" description="Disordered" evidence="1">
    <location>
        <begin position="293"/>
        <end position="313"/>
    </location>
</feature>
<keyword evidence="2" id="KW-1133">Transmembrane helix</keyword>
<keyword evidence="2" id="KW-0812">Transmembrane</keyword>
<dbReference type="RefSeq" id="WP_166780568.1">
    <property type="nucleotide sequence ID" value="NZ_JAAOYO010000003.1"/>
</dbReference>
<evidence type="ECO:0000313" key="3">
    <source>
        <dbReference type="EMBL" id="NII41534.1"/>
    </source>
</evidence>
<evidence type="ECO:0000313" key="4">
    <source>
        <dbReference type="Proteomes" id="UP001318300"/>
    </source>
</evidence>
<keyword evidence="2" id="KW-0472">Membrane</keyword>
<protein>
    <recommendedName>
        <fullName evidence="5">Type VII secretion protein EccE</fullName>
    </recommendedName>
</protein>
<evidence type="ECO:0000256" key="1">
    <source>
        <dbReference type="SAM" id="MobiDB-lite"/>
    </source>
</evidence>
<feature type="transmembrane region" description="Helical" evidence="2">
    <location>
        <begin position="12"/>
        <end position="35"/>
    </location>
</feature>